<dbReference type="Proteomes" id="UP001610063">
    <property type="component" value="Unassembled WGS sequence"/>
</dbReference>
<evidence type="ECO:0008006" key="3">
    <source>
        <dbReference type="Google" id="ProtNLM"/>
    </source>
</evidence>
<accession>A0ABW7N954</accession>
<keyword evidence="2" id="KW-1185">Reference proteome</keyword>
<dbReference type="RefSeq" id="WP_395417511.1">
    <property type="nucleotide sequence ID" value="NZ_JBIPKE010000017.1"/>
</dbReference>
<comment type="caution">
    <text evidence="1">The sequence shown here is derived from an EMBL/GenBank/DDBJ whole genome shotgun (WGS) entry which is preliminary data.</text>
</comment>
<proteinExistence type="predicted"/>
<gene>
    <name evidence="1" type="ORF">ACHKAR_11600</name>
</gene>
<sequence>MMQTSKLLWILVFAAGVSNSCSQSTSSPADPYLQKDWAKNALWDDGKAEVVTYDAERVVYGKSRTFEYTYVLVKETFNKEYQVKTDAYDRNDLYEVMKINKFCRIPTMKYPYHYLTSVFLKRDDASLVHKLTNTSQEWCGNTAKSFVEDGNNYKYQYMSYWDGQGNGTDKLRKGPWFEDQLSYTLRTLNFEEGITFDILLYPMQISSRANLPEAETATISVTKANAEDLSDIDPAFVFNPWKVNLSRAEGPDLSFWINGEYPNYLLRMEATDGRKLSMKSLIRDAYWEHE</sequence>
<evidence type="ECO:0000313" key="1">
    <source>
        <dbReference type="EMBL" id="MFH6984088.1"/>
    </source>
</evidence>
<organism evidence="1 2">
    <name type="scientific">Marinoscillum luteum</name>
    <dbReference type="NCBI Taxonomy" id="861051"/>
    <lineage>
        <taxon>Bacteria</taxon>
        <taxon>Pseudomonadati</taxon>
        <taxon>Bacteroidota</taxon>
        <taxon>Cytophagia</taxon>
        <taxon>Cytophagales</taxon>
        <taxon>Reichenbachiellaceae</taxon>
        <taxon>Marinoscillum</taxon>
    </lineage>
</organism>
<protein>
    <recommendedName>
        <fullName evidence="3">DUF3108 domain-containing protein</fullName>
    </recommendedName>
</protein>
<reference evidence="1 2" key="1">
    <citation type="journal article" date="2013" name="Int. J. Syst. Evol. Microbiol.">
        <title>Marinoscillum luteum sp. nov., isolated from marine sediment.</title>
        <authorList>
            <person name="Cha I.T."/>
            <person name="Park S.J."/>
            <person name="Kim S.J."/>
            <person name="Kim J.G."/>
            <person name="Jung M.Y."/>
            <person name="Shin K.S."/>
            <person name="Kwon K.K."/>
            <person name="Yang S.H."/>
            <person name="Seo Y.S."/>
            <person name="Rhee S.K."/>
        </authorList>
    </citation>
    <scope>NUCLEOTIDE SEQUENCE [LARGE SCALE GENOMIC DNA]</scope>
    <source>
        <strain evidence="1 2">KCTC 23939</strain>
    </source>
</reference>
<name>A0ABW7N954_9BACT</name>
<evidence type="ECO:0000313" key="2">
    <source>
        <dbReference type="Proteomes" id="UP001610063"/>
    </source>
</evidence>
<dbReference type="EMBL" id="JBIPKE010000017">
    <property type="protein sequence ID" value="MFH6984088.1"/>
    <property type="molecule type" value="Genomic_DNA"/>
</dbReference>